<dbReference type="SUPFAM" id="SSF55785">
    <property type="entry name" value="PYP-like sensor domain (PAS domain)"/>
    <property type="match status" value="2"/>
</dbReference>
<dbReference type="GO" id="GO:0000155">
    <property type="term" value="F:phosphorelay sensor kinase activity"/>
    <property type="evidence" value="ECO:0007669"/>
    <property type="project" value="InterPro"/>
</dbReference>
<keyword evidence="5" id="KW-0547">Nucleotide-binding</keyword>
<evidence type="ECO:0000256" key="2">
    <source>
        <dbReference type="ARBA" id="ARBA00012438"/>
    </source>
</evidence>
<feature type="coiled-coil region" evidence="9">
    <location>
        <begin position="11"/>
        <end position="94"/>
    </location>
</feature>
<dbReference type="EC" id="2.7.13.3" evidence="2"/>
<feature type="coiled-coil region" evidence="9">
    <location>
        <begin position="240"/>
        <end position="267"/>
    </location>
</feature>
<proteinExistence type="predicted"/>
<keyword evidence="6" id="KW-0418">Kinase</keyword>
<protein>
    <recommendedName>
        <fullName evidence="2">histidine kinase</fullName>
        <ecNumber evidence="2">2.7.13.3</ecNumber>
    </recommendedName>
</protein>
<dbReference type="SMART" id="SM00388">
    <property type="entry name" value="HisKA"/>
    <property type="match status" value="1"/>
</dbReference>
<evidence type="ECO:0000256" key="4">
    <source>
        <dbReference type="ARBA" id="ARBA00022679"/>
    </source>
</evidence>
<keyword evidence="4" id="KW-0808">Transferase</keyword>
<dbReference type="PANTHER" id="PTHR43065">
    <property type="entry name" value="SENSOR HISTIDINE KINASE"/>
    <property type="match status" value="1"/>
</dbReference>
<feature type="domain" description="Histidine kinase" evidence="10">
    <location>
        <begin position="391"/>
        <end position="609"/>
    </location>
</feature>
<dbReference type="InterPro" id="IPR005467">
    <property type="entry name" value="His_kinase_dom"/>
</dbReference>
<evidence type="ECO:0000256" key="5">
    <source>
        <dbReference type="ARBA" id="ARBA00022741"/>
    </source>
</evidence>
<evidence type="ECO:0000256" key="3">
    <source>
        <dbReference type="ARBA" id="ARBA00022553"/>
    </source>
</evidence>
<dbReference type="Proteomes" id="UP000705867">
    <property type="component" value="Unassembled WGS sequence"/>
</dbReference>
<keyword evidence="3" id="KW-0597">Phosphoprotein</keyword>
<dbReference type="InterPro" id="IPR000700">
    <property type="entry name" value="PAS-assoc_C"/>
</dbReference>
<dbReference type="EMBL" id="JAIOIV010000105">
    <property type="protein sequence ID" value="MBZ0157099.1"/>
    <property type="molecule type" value="Genomic_DNA"/>
</dbReference>
<evidence type="ECO:0000259" key="11">
    <source>
        <dbReference type="PROSITE" id="PS50113"/>
    </source>
</evidence>
<feature type="domain" description="PAC" evidence="11">
    <location>
        <begin position="198"/>
        <end position="249"/>
    </location>
</feature>
<dbReference type="InterPro" id="IPR003594">
    <property type="entry name" value="HATPase_dom"/>
</dbReference>
<dbReference type="InterPro" id="IPR000014">
    <property type="entry name" value="PAS"/>
</dbReference>
<dbReference type="InterPro" id="IPR036097">
    <property type="entry name" value="HisK_dim/P_sf"/>
</dbReference>
<dbReference type="Gene3D" id="3.30.565.10">
    <property type="entry name" value="Histidine kinase-like ATPase, C-terminal domain"/>
    <property type="match status" value="1"/>
</dbReference>
<dbReference type="Pfam" id="PF02518">
    <property type="entry name" value="HATPase_c"/>
    <property type="match status" value="1"/>
</dbReference>
<evidence type="ECO:0000256" key="7">
    <source>
        <dbReference type="ARBA" id="ARBA00022840"/>
    </source>
</evidence>
<keyword evidence="7" id="KW-0067">ATP-binding</keyword>
<dbReference type="SUPFAM" id="SSF47384">
    <property type="entry name" value="Homodimeric domain of signal transducing histidine kinase"/>
    <property type="match status" value="1"/>
</dbReference>
<evidence type="ECO:0000313" key="12">
    <source>
        <dbReference type="EMBL" id="MBZ0157099.1"/>
    </source>
</evidence>
<accession>A0A953M0P4</accession>
<dbReference type="InterPro" id="IPR036890">
    <property type="entry name" value="HATPase_C_sf"/>
</dbReference>
<keyword evidence="8" id="KW-0902">Two-component regulatory system</keyword>
<reference evidence="12" key="2">
    <citation type="submission" date="2021-08" db="EMBL/GenBank/DDBJ databases">
        <authorList>
            <person name="Dalcin Martins P."/>
        </authorList>
    </citation>
    <scope>NUCLEOTIDE SEQUENCE</scope>
    <source>
        <strain evidence="12">MAG_39</strain>
    </source>
</reference>
<dbReference type="SMART" id="SM00387">
    <property type="entry name" value="HATPase_c"/>
    <property type="match status" value="1"/>
</dbReference>
<reference evidence="12" key="1">
    <citation type="journal article" date="2021" name="bioRxiv">
        <title>Unraveling nitrogen, sulfur and carbon metabolic pathways and microbial community transcriptional responses to substrate deprivation and toxicity stresses in a bioreactor mimicking anoxic brackish coastal sediment conditions.</title>
        <authorList>
            <person name="Martins P.D."/>
            <person name="Echeveste M.J."/>
            <person name="Arshad A."/>
            <person name="Kurth J."/>
            <person name="Ouboter H."/>
            <person name="Jetten M.S.M."/>
            <person name="Welte C.U."/>
        </authorList>
    </citation>
    <scope>NUCLEOTIDE SEQUENCE</scope>
    <source>
        <strain evidence="12">MAG_39</strain>
    </source>
</reference>
<organism evidence="12 13">
    <name type="scientific">Candidatus Nitrobium versatile</name>
    <dbReference type="NCBI Taxonomy" id="2884831"/>
    <lineage>
        <taxon>Bacteria</taxon>
        <taxon>Pseudomonadati</taxon>
        <taxon>Nitrospirota</taxon>
        <taxon>Nitrospiria</taxon>
        <taxon>Nitrospirales</taxon>
        <taxon>Nitrospiraceae</taxon>
        <taxon>Candidatus Nitrobium</taxon>
    </lineage>
</organism>
<evidence type="ECO:0000313" key="13">
    <source>
        <dbReference type="Proteomes" id="UP000705867"/>
    </source>
</evidence>
<comment type="catalytic activity">
    <reaction evidence="1">
        <text>ATP + protein L-histidine = ADP + protein N-phospho-L-histidine.</text>
        <dbReference type="EC" id="2.7.13.3"/>
    </reaction>
</comment>
<name>A0A953M0P4_9BACT</name>
<dbReference type="GO" id="GO:0005524">
    <property type="term" value="F:ATP binding"/>
    <property type="evidence" value="ECO:0007669"/>
    <property type="project" value="UniProtKB-KW"/>
</dbReference>
<dbReference type="Pfam" id="PF08448">
    <property type="entry name" value="PAS_4"/>
    <property type="match status" value="2"/>
</dbReference>
<evidence type="ECO:0000256" key="1">
    <source>
        <dbReference type="ARBA" id="ARBA00000085"/>
    </source>
</evidence>
<sequence length="615" mass="69425">MSLQRANMRDTADLLRTNDQLRKEISALTLENVRLREERLYAEKALKAAKEAAQRRTDELQSANGQLQARKKELELLMQELLKHRDHLEELVENRTSELKTANKHLGQVIRERVQAEKGLRATNELLEKVFSNIHVMVAYMDTHFNFIRVNRAYAKADEHDPGFFTGRNHFDLYPSEENEAIFRRVLETGEPYFTYGKPFEYPHHPERGVTYWDWSLQPVKESDNTVSGLVLSLVNVTERHRAENALRESEEKFRKLSQEFNILLDAIPDTIILLSPDLKVMWANSGALSGKDAGNPSPIGSHCYRFLHGRYSPCEGCPAVRSFSTAREEDSQISSPGGKLMDLRAFPIRDEGGRVQSVIIISSDITEKMTLQAEVMRADHLASVGKLAAGVAHEINNPINGIINYAQILANKSEKGTKENDIATRIIKEGDRIAGIVKSLLSFARDRKEEKKPVPIYEILSDSLALTGAQMQKDGITIKVETPAYLPEIIANPQQVQQVFLNVISNARYALNQKYQGKHKGKLFCITGEPFSVDSRPHVRITFYDRGTGMSNEVLNKIINPFFSTKPSGTGLGMSISHGIISDHGGKLLIESEEGEFTRVTIELPARERRSHER</sequence>
<dbReference type="AlphaFoldDB" id="A0A953M0P4"/>
<comment type="caution">
    <text evidence="12">The sequence shown here is derived from an EMBL/GenBank/DDBJ whole genome shotgun (WGS) entry which is preliminary data.</text>
</comment>
<dbReference type="InterPro" id="IPR035965">
    <property type="entry name" value="PAS-like_dom_sf"/>
</dbReference>
<dbReference type="InterPro" id="IPR013656">
    <property type="entry name" value="PAS_4"/>
</dbReference>
<evidence type="ECO:0000259" key="10">
    <source>
        <dbReference type="PROSITE" id="PS50109"/>
    </source>
</evidence>
<dbReference type="Gene3D" id="1.10.287.130">
    <property type="match status" value="1"/>
</dbReference>
<keyword evidence="9" id="KW-0175">Coiled coil</keyword>
<evidence type="ECO:0000256" key="9">
    <source>
        <dbReference type="SAM" id="Coils"/>
    </source>
</evidence>
<dbReference type="Gene3D" id="3.30.450.20">
    <property type="entry name" value="PAS domain"/>
    <property type="match status" value="2"/>
</dbReference>
<dbReference type="PROSITE" id="PS50113">
    <property type="entry name" value="PAC"/>
    <property type="match status" value="2"/>
</dbReference>
<gene>
    <name evidence="12" type="ORF">K8I29_12915</name>
</gene>
<dbReference type="InterPro" id="IPR004358">
    <property type="entry name" value="Sig_transdc_His_kin-like_C"/>
</dbReference>
<dbReference type="PRINTS" id="PR00344">
    <property type="entry name" value="BCTRLSENSOR"/>
</dbReference>
<dbReference type="Pfam" id="PF00512">
    <property type="entry name" value="HisKA"/>
    <property type="match status" value="1"/>
</dbReference>
<evidence type="ECO:0000256" key="8">
    <source>
        <dbReference type="ARBA" id="ARBA00023012"/>
    </source>
</evidence>
<dbReference type="NCBIfam" id="TIGR00229">
    <property type="entry name" value="sensory_box"/>
    <property type="match status" value="1"/>
</dbReference>
<dbReference type="PROSITE" id="PS50109">
    <property type="entry name" value="HIS_KIN"/>
    <property type="match status" value="1"/>
</dbReference>
<dbReference type="PANTHER" id="PTHR43065:SF10">
    <property type="entry name" value="PEROXIDE STRESS-ACTIVATED HISTIDINE KINASE MAK3"/>
    <property type="match status" value="1"/>
</dbReference>
<dbReference type="InterPro" id="IPR003661">
    <property type="entry name" value="HisK_dim/P_dom"/>
</dbReference>
<dbReference type="SUPFAM" id="SSF55874">
    <property type="entry name" value="ATPase domain of HSP90 chaperone/DNA topoisomerase II/histidine kinase"/>
    <property type="match status" value="1"/>
</dbReference>
<evidence type="ECO:0000256" key="6">
    <source>
        <dbReference type="ARBA" id="ARBA00022777"/>
    </source>
</evidence>
<feature type="domain" description="PAC" evidence="11">
    <location>
        <begin position="328"/>
        <end position="378"/>
    </location>
</feature>